<dbReference type="EMBL" id="FQWV01000005">
    <property type="protein sequence ID" value="SHH19715.1"/>
    <property type="molecule type" value="Genomic_DNA"/>
</dbReference>
<evidence type="ECO:0000313" key="1">
    <source>
        <dbReference type="EMBL" id="SHH19715.1"/>
    </source>
</evidence>
<sequence>MAETARLNGCLNEIELAFVERETTPRQFMKLGIQLHLCGLSLSNTVSVLYEFGVDRARSTVHNWVHKAE</sequence>
<dbReference type="STRING" id="43928.SAMN05443636_2003"/>
<reference evidence="1 2" key="1">
    <citation type="submission" date="2016-11" db="EMBL/GenBank/DDBJ databases">
        <authorList>
            <person name="Jaros S."/>
            <person name="Januszkiewicz K."/>
            <person name="Wedrychowicz H."/>
        </authorList>
    </citation>
    <scope>NUCLEOTIDE SEQUENCE [LARGE SCALE GENOMIC DNA]</scope>
    <source>
        <strain evidence="1 2">DSM 9297</strain>
    </source>
</reference>
<organism evidence="1 2">
    <name type="scientific">Halobaculum gomorrense</name>
    <dbReference type="NCBI Taxonomy" id="43928"/>
    <lineage>
        <taxon>Archaea</taxon>
        <taxon>Methanobacteriati</taxon>
        <taxon>Methanobacteriota</taxon>
        <taxon>Stenosarchaea group</taxon>
        <taxon>Halobacteria</taxon>
        <taxon>Halobacteriales</taxon>
        <taxon>Haloferacaceae</taxon>
        <taxon>Halobaculum</taxon>
    </lineage>
</organism>
<evidence type="ECO:0008006" key="3">
    <source>
        <dbReference type="Google" id="ProtNLM"/>
    </source>
</evidence>
<name>A0A1M5R010_9EURY</name>
<gene>
    <name evidence="1" type="ORF">SAMN05443636_2003</name>
</gene>
<dbReference type="AlphaFoldDB" id="A0A1M5R010"/>
<proteinExistence type="predicted"/>
<keyword evidence="2" id="KW-1185">Reference proteome</keyword>
<accession>A0A1M5R010</accession>
<feature type="non-terminal residue" evidence="1">
    <location>
        <position position="69"/>
    </location>
</feature>
<evidence type="ECO:0000313" key="2">
    <source>
        <dbReference type="Proteomes" id="UP000184357"/>
    </source>
</evidence>
<protein>
    <recommendedName>
        <fullName evidence="3">Transposase</fullName>
    </recommendedName>
</protein>
<dbReference type="Proteomes" id="UP000184357">
    <property type="component" value="Unassembled WGS sequence"/>
</dbReference>